<proteinExistence type="predicted"/>
<dbReference type="InterPro" id="IPR002110">
    <property type="entry name" value="Ankyrin_rpt"/>
</dbReference>
<gene>
    <name evidence="2" type="ORF">M9Y10_023985</name>
</gene>
<organism evidence="2 3">
    <name type="scientific">Tritrichomonas musculus</name>
    <dbReference type="NCBI Taxonomy" id="1915356"/>
    <lineage>
        <taxon>Eukaryota</taxon>
        <taxon>Metamonada</taxon>
        <taxon>Parabasalia</taxon>
        <taxon>Tritrichomonadida</taxon>
        <taxon>Tritrichomonadidae</taxon>
        <taxon>Tritrichomonas</taxon>
    </lineage>
</organism>
<feature type="compositionally biased region" description="Basic and acidic residues" evidence="1">
    <location>
        <begin position="1000"/>
        <end position="1015"/>
    </location>
</feature>
<dbReference type="InterPro" id="IPR036770">
    <property type="entry name" value="Ankyrin_rpt-contain_sf"/>
</dbReference>
<dbReference type="SMART" id="SM00248">
    <property type="entry name" value="ANK"/>
    <property type="match status" value="6"/>
</dbReference>
<feature type="compositionally biased region" description="Acidic residues" evidence="1">
    <location>
        <begin position="867"/>
        <end position="880"/>
    </location>
</feature>
<dbReference type="Proteomes" id="UP001470230">
    <property type="component" value="Unassembled WGS sequence"/>
</dbReference>
<keyword evidence="3" id="KW-1185">Reference proteome</keyword>
<feature type="compositionally biased region" description="Low complexity" evidence="1">
    <location>
        <begin position="935"/>
        <end position="949"/>
    </location>
</feature>
<feature type="compositionally biased region" description="Acidic residues" evidence="1">
    <location>
        <begin position="1038"/>
        <end position="1049"/>
    </location>
</feature>
<dbReference type="Gene3D" id="1.25.40.20">
    <property type="entry name" value="Ankyrin repeat-containing domain"/>
    <property type="match status" value="1"/>
</dbReference>
<protein>
    <recommendedName>
        <fullName evidence="4">DUF3447 domain-containing protein</fullName>
    </recommendedName>
</protein>
<evidence type="ECO:0000313" key="3">
    <source>
        <dbReference type="Proteomes" id="UP001470230"/>
    </source>
</evidence>
<feature type="compositionally biased region" description="Polar residues" evidence="1">
    <location>
        <begin position="1021"/>
        <end position="1037"/>
    </location>
</feature>
<feature type="compositionally biased region" description="Basic and acidic residues" evidence="1">
    <location>
        <begin position="495"/>
        <end position="531"/>
    </location>
</feature>
<feature type="region of interest" description="Disordered" evidence="1">
    <location>
        <begin position="495"/>
        <end position="536"/>
    </location>
</feature>
<dbReference type="PANTHER" id="PTHR24159">
    <property type="match status" value="1"/>
</dbReference>
<dbReference type="EMBL" id="JAPFFF010000003">
    <property type="protein sequence ID" value="KAK8895518.1"/>
    <property type="molecule type" value="Genomic_DNA"/>
</dbReference>
<comment type="caution">
    <text evidence="2">The sequence shown here is derived from an EMBL/GenBank/DDBJ whole genome shotgun (WGS) entry which is preliminary data.</text>
</comment>
<sequence>MWEFHHPCRPHLSDFQIRIGKKKIPCNKEVASILSPVIKNFISRYPQKDHYSTSSSEIDLEHKKDIDRIDIRVLSCLFLGINFVINEKNRLPLHLLSNFLQIDTLTAFLDEIYYKIQAYQTDFSETPEVKDLLFLELMIFQLNENSFDNVLNYIDENVDHFGHSTICRILFSFYFARPLKRPLFFELIFKLKNVSMEDVMNSNSYKSPHVTSEMSTLVDFYRKKEEGIEKVENDSDDDSKLFKIIQNDDLEKFIEISNTADFDINKKIDKSDEYTTLSGSCSLICLSAFFGAEKIFNYLNLNHAFFTSQVVKYAICGGSTAIIHSLENAPNNISFDNTLSFAIMYHHHELFEWLIESKFQKLNADKLIDKILFFSNFKTLDYVIKKINDFQHFTLSAFQNGVLMIAKVVNHFDNLIDPILNDILNYNMNKNMLISCCFNLQNDIFKYLLSLCIKKDPDLIFKTQNRDFQNLLHICCINDNFRLLQYLIDQTKPEKAKREKDNLTEKVDPSEKVDTEKVNPTEKVDSKDQKNTENIAASNVQSKSDTINNKEPLYDQILSENNSQSNSFESFVNKLDRNESTPLKIACEYMKEKSIDTLLSLPEVDPNLSNPILEVLSQQSYEQVYHFFNNARFDITLAPAILDMSISCNNSYKIIELIMSNPHINEEIVMNAMYSLLKNIDLFPNLNSFKIMFSNVDVTFQDKFGNTFLHRICKECRSYELFELIQILVSINSQILNINNYDKPSGKKAFALLCENCSKAPNDIIDIVIKSRDFMINHPDMKLFESDVNSLIEVSKIQYVDNVEDDDDDEANFDMQNSGRYIESEAESVDSYSDHPSLLKDEDIVGTYLYPHSGAGQPFGYGRAAGEEEEEEEEEEEDDNDRNFATIVVVSDNDDDESKRDEDDDGDDVLALSDESDGQIRTQKLKESDISNSESDMSVVDVQSCDSDVNISLQSSEGDVNDSSDVNEIADVDDSNDDNDGLVNPNYIESNNDDVDDIDEFHSSENDDADMRIHNTDFYGSDQNNSNEKMENVNSTDENSEEEMPDIDE</sequence>
<dbReference type="PANTHER" id="PTHR24159:SF5">
    <property type="entry name" value="ANK_REP_REGION DOMAIN-CONTAINING PROTEIN"/>
    <property type="match status" value="1"/>
</dbReference>
<feature type="compositionally biased region" description="Acidic residues" evidence="1">
    <location>
        <begin position="968"/>
        <end position="980"/>
    </location>
</feature>
<feature type="compositionally biased region" description="Acidic residues" evidence="1">
    <location>
        <begin position="892"/>
        <end position="908"/>
    </location>
</feature>
<dbReference type="SUPFAM" id="SSF48403">
    <property type="entry name" value="Ankyrin repeat"/>
    <property type="match status" value="1"/>
</dbReference>
<reference evidence="2 3" key="1">
    <citation type="submission" date="2024-04" db="EMBL/GenBank/DDBJ databases">
        <title>Tritrichomonas musculus Genome.</title>
        <authorList>
            <person name="Alves-Ferreira E."/>
            <person name="Grigg M."/>
            <person name="Lorenzi H."/>
            <person name="Galac M."/>
        </authorList>
    </citation>
    <scope>NUCLEOTIDE SEQUENCE [LARGE SCALE GENOMIC DNA]</scope>
    <source>
        <strain evidence="2 3">EAF2021</strain>
    </source>
</reference>
<feature type="compositionally biased region" description="Polar residues" evidence="1">
    <location>
        <begin position="950"/>
        <end position="966"/>
    </location>
</feature>
<evidence type="ECO:0008006" key="4">
    <source>
        <dbReference type="Google" id="ProtNLM"/>
    </source>
</evidence>
<evidence type="ECO:0000313" key="2">
    <source>
        <dbReference type="EMBL" id="KAK8895518.1"/>
    </source>
</evidence>
<accession>A0ABR2KXE0</accession>
<name>A0ABR2KXE0_9EUKA</name>
<feature type="region of interest" description="Disordered" evidence="1">
    <location>
        <begin position="856"/>
        <end position="1049"/>
    </location>
</feature>
<evidence type="ECO:0000256" key="1">
    <source>
        <dbReference type="SAM" id="MobiDB-lite"/>
    </source>
</evidence>